<keyword evidence="1 6" id="KW-0963">Cytoplasm</keyword>
<proteinExistence type="inferred from homology"/>
<reference evidence="7" key="2">
    <citation type="submission" date="2020-09" db="EMBL/GenBank/DDBJ databases">
        <authorList>
            <person name="Sun Q."/>
            <person name="Ohkuma M."/>
        </authorList>
    </citation>
    <scope>NUCLEOTIDE SEQUENCE</scope>
    <source>
        <strain evidence="7">JCM 18487</strain>
    </source>
</reference>
<comment type="function">
    <text evidence="6">Redox regulated molecular chaperone. Protects both thermally unfolding and oxidatively damaged proteins from irreversible aggregation. Plays an important role in the bacterial defense system toward oxidative stress.</text>
</comment>
<evidence type="ECO:0000256" key="3">
    <source>
        <dbReference type="ARBA" id="ARBA00023157"/>
    </source>
</evidence>
<dbReference type="SUPFAM" id="SSF118352">
    <property type="entry name" value="HSP33 redox switch-like"/>
    <property type="match status" value="1"/>
</dbReference>
<dbReference type="AlphaFoldDB" id="A0A917NL72"/>
<keyword evidence="5 6" id="KW-0676">Redox-active center</keyword>
<dbReference type="SUPFAM" id="SSF64397">
    <property type="entry name" value="Hsp33 domain"/>
    <property type="match status" value="1"/>
</dbReference>
<dbReference type="NCBIfam" id="NF001033">
    <property type="entry name" value="PRK00114.1"/>
    <property type="match status" value="1"/>
</dbReference>
<evidence type="ECO:0000256" key="4">
    <source>
        <dbReference type="ARBA" id="ARBA00023186"/>
    </source>
</evidence>
<comment type="caution">
    <text evidence="7">The sequence shown here is derived from an EMBL/GenBank/DDBJ whole genome shotgun (WGS) entry which is preliminary data.</text>
</comment>
<dbReference type="Gene3D" id="3.90.1280.10">
    <property type="entry name" value="HSP33 redox switch-like"/>
    <property type="match status" value="1"/>
</dbReference>
<dbReference type="GO" id="GO:0042026">
    <property type="term" value="P:protein refolding"/>
    <property type="evidence" value="ECO:0007669"/>
    <property type="project" value="TreeGrafter"/>
</dbReference>
<dbReference type="RefSeq" id="WP_268238332.1">
    <property type="nucleotide sequence ID" value="NZ_BMOY01000027.1"/>
</dbReference>
<feature type="disulfide bond" description="Redox-active" evidence="6">
    <location>
        <begin position="237"/>
        <end position="239"/>
    </location>
</feature>
<evidence type="ECO:0000256" key="6">
    <source>
        <dbReference type="HAMAP-Rule" id="MF_00117"/>
    </source>
</evidence>
<dbReference type="Gene3D" id="3.55.30.10">
    <property type="entry name" value="Hsp33 domain"/>
    <property type="match status" value="1"/>
</dbReference>
<dbReference type="Proteomes" id="UP000637695">
    <property type="component" value="Unassembled WGS sequence"/>
</dbReference>
<dbReference type="InterPro" id="IPR016154">
    <property type="entry name" value="Heat_shock_Hsp33_C"/>
</dbReference>
<dbReference type="GO" id="GO:0051082">
    <property type="term" value="F:unfolded protein binding"/>
    <property type="evidence" value="ECO:0007669"/>
    <property type="project" value="UniProtKB-UniRule"/>
</dbReference>
<comment type="subcellular location">
    <subcellularLocation>
        <location evidence="6">Cytoplasm</location>
    </subcellularLocation>
</comment>
<organism evidence="7 8">
    <name type="scientific">Alicyclobacillus cellulosilyticus</name>
    <dbReference type="NCBI Taxonomy" id="1003997"/>
    <lineage>
        <taxon>Bacteria</taxon>
        <taxon>Bacillati</taxon>
        <taxon>Bacillota</taxon>
        <taxon>Bacilli</taxon>
        <taxon>Bacillales</taxon>
        <taxon>Alicyclobacillaceae</taxon>
        <taxon>Alicyclobacillus</taxon>
    </lineage>
</organism>
<dbReference type="PANTHER" id="PTHR30111">
    <property type="entry name" value="33 KDA CHAPERONIN"/>
    <property type="match status" value="1"/>
</dbReference>
<comment type="PTM">
    <text evidence="6">Under oxidizing conditions two disulfide bonds are formed involving the reactive cysteines. Under reducing conditions zinc is bound to the reactive cysteines and the protein is inactive.</text>
</comment>
<feature type="disulfide bond" description="Redox-active" evidence="6">
    <location>
        <begin position="270"/>
        <end position="273"/>
    </location>
</feature>
<keyword evidence="2 6" id="KW-0862">Zinc</keyword>
<dbReference type="PANTHER" id="PTHR30111:SF1">
    <property type="entry name" value="33 KDA CHAPERONIN"/>
    <property type="match status" value="1"/>
</dbReference>
<evidence type="ECO:0000256" key="5">
    <source>
        <dbReference type="ARBA" id="ARBA00023284"/>
    </source>
</evidence>
<reference evidence="7" key="1">
    <citation type="journal article" date="2014" name="Int. J. Syst. Evol. Microbiol.">
        <title>Complete genome sequence of Corynebacterium casei LMG S-19264T (=DSM 44701T), isolated from a smear-ripened cheese.</title>
        <authorList>
            <consortium name="US DOE Joint Genome Institute (JGI-PGF)"/>
            <person name="Walter F."/>
            <person name="Albersmeier A."/>
            <person name="Kalinowski J."/>
            <person name="Ruckert C."/>
        </authorList>
    </citation>
    <scope>NUCLEOTIDE SEQUENCE</scope>
    <source>
        <strain evidence="7">JCM 18487</strain>
    </source>
</reference>
<name>A0A917NL72_9BACL</name>
<dbReference type="Pfam" id="PF01430">
    <property type="entry name" value="HSP33"/>
    <property type="match status" value="1"/>
</dbReference>
<dbReference type="GO" id="GO:0044183">
    <property type="term" value="F:protein folding chaperone"/>
    <property type="evidence" value="ECO:0007669"/>
    <property type="project" value="TreeGrafter"/>
</dbReference>
<keyword evidence="4 6" id="KW-0143">Chaperone</keyword>
<dbReference type="PIRSF" id="PIRSF005261">
    <property type="entry name" value="Heat_shock_Hsp33"/>
    <property type="match status" value="1"/>
</dbReference>
<evidence type="ECO:0000256" key="1">
    <source>
        <dbReference type="ARBA" id="ARBA00022490"/>
    </source>
</evidence>
<evidence type="ECO:0000313" key="7">
    <source>
        <dbReference type="EMBL" id="GGJ09045.1"/>
    </source>
</evidence>
<gene>
    <name evidence="6 7" type="primary">hslO</name>
    <name evidence="7" type="ORF">GCM10010885_17690</name>
</gene>
<accession>A0A917NL72</accession>
<dbReference type="CDD" id="cd00498">
    <property type="entry name" value="Hsp33"/>
    <property type="match status" value="1"/>
</dbReference>
<dbReference type="InterPro" id="IPR000397">
    <property type="entry name" value="Heat_shock_Hsp33"/>
</dbReference>
<keyword evidence="8" id="KW-1185">Reference proteome</keyword>
<dbReference type="GO" id="GO:0005737">
    <property type="term" value="C:cytoplasm"/>
    <property type="evidence" value="ECO:0007669"/>
    <property type="project" value="UniProtKB-SubCell"/>
</dbReference>
<evidence type="ECO:0000313" key="8">
    <source>
        <dbReference type="Proteomes" id="UP000637695"/>
    </source>
</evidence>
<dbReference type="EMBL" id="BMOY01000027">
    <property type="protein sequence ID" value="GGJ09045.1"/>
    <property type="molecule type" value="Genomic_DNA"/>
</dbReference>
<dbReference type="InterPro" id="IPR016153">
    <property type="entry name" value="Heat_shock_Hsp33_N"/>
</dbReference>
<sequence length="295" mass="31881">MAHTGDHAVRAMAWDGCARAFACVTTGLVGELQRRHDTWPVATAALGRTASVAAMMGMMLKGDERLTVQIKGDGPLRGILVDADAQGHVRGYVEEPHVHLPNNHLGKLDVGGAVGRGWLSVTRDMGLKDVYRGTVALQTGEIGDDFTYYFAKSEQTPSVVAAGVLVDVDHTVLAAGGLILQLLPGHDESHVSAVEERLAQLQSVTDLLRAGADAYDLVRTLLPDAQFLEERPLSFRCRCSRERLAKVLRGLGPDELQDMIRRDGGAEVVCHFCGTSYHFNADELAELSRSEEGQA</sequence>
<comment type="similarity">
    <text evidence="6">Belongs to the HSP33 family.</text>
</comment>
<evidence type="ECO:0000256" key="2">
    <source>
        <dbReference type="ARBA" id="ARBA00022833"/>
    </source>
</evidence>
<dbReference type="HAMAP" id="MF_00117">
    <property type="entry name" value="HslO"/>
    <property type="match status" value="1"/>
</dbReference>
<keyword evidence="3 6" id="KW-1015">Disulfide bond</keyword>
<protein>
    <recommendedName>
        <fullName evidence="6">33 kDa chaperonin</fullName>
    </recommendedName>
    <alternativeName>
        <fullName evidence="6">Heat shock protein 33 homolog</fullName>
        <shortName evidence="6">HSP33</shortName>
    </alternativeName>
</protein>